<keyword evidence="5" id="KW-0238">DNA-binding</keyword>
<dbReference type="InterPro" id="IPR012340">
    <property type="entry name" value="NA-bd_OB-fold"/>
</dbReference>
<reference evidence="7" key="1">
    <citation type="submission" date="2022-12" db="EMBL/GenBank/DDBJ databases">
        <title>Chromosome-Level Genome Assembly of Japanese Cedar (Cryptomeriajaponica D. Don).</title>
        <authorList>
            <person name="Fujino T."/>
            <person name="Yamaguchi K."/>
            <person name="Yokoyama T."/>
            <person name="Hamanaka T."/>
            <person name="Harazono Y."/>
            <person name="Kamada H."/>
            <person name="Kobayashi W."/>
            <person name="Ujino-Ihara T."/>
            <person name="Uchiyama K."/>
            <person name="Matsumoto A."/>
            <person name="Izuno A."/>
            <person name="Tsumura Y."/>
            <person name="Toyoda A."/>
            <person name="Shigenobu S."/>
            <person name="Moriguchi Y."/>
            <person name="Ueno S."/>
            <person name="Kasahara M."/>
        </authorList>
    </citation>
    <scope>NUCLEOTIDE SEQUENCE</scope>
</reference>
<keyword evidence="3" id="KW-0863">Zinc-finger</keyword>
<dbReference type="Gene3D" id="2.40.50.140">
    <property type="entry name" value="Nucleic acid-binding proteins"/>
    <property type="match status" value="1"/>
</dbReference>
<dbReference type="InterPro" id="IPR047192">
    <property type="entry name" value="Euk_RPA1_DBD_C"/>
</dbReference>
<keyword evidence="8" id="KW-1185">Reference proteome</keyword>
<keyword evidence="2" id="KW-0479">Metal-binding</keyword>
<comment type="similarity">
    <text evidence="1">Belongs to the replication factor A protein 1 family.</text>
</comment>
<evidence type="ECO:0000256" key="2">
    <source>
        <dbReference type="ARBA" id="ARBA00022723"/>
    </source>
</evidence>
<evidence type="ECO:0000313" key="8">
    <source>
        <dbReference type="Proteomes" id="UP001234787"/>
    </source>
</evidence>
<gene>
    <name evidence="7" type="ORF">SUGI_1394640</name>
</gene>
<dbReference type="Proteomes" id="UP001234787">
    <property type="component" value="Unassembled WGS sequence"/>
</dbReference>
<sequence>MSIRPETIQTTLLAVLRFVNVNDKNSYYATCPLIVNGRTCKKKCTQHTDDSWFFSRCQMTMQDCNYSYLLPLKLQDAKGTLWATAFDEGGIHLLHKTAKQLYALQNNGTTIETPSSVIKRALSCYYSFTLLVSTETYNSEMKMKVTVNKVALVDFKVECHALLAKIACLSTKS</sequence>
<dbReference type="InterPro" id="IPR013955">
    <property type="entry name" value="Rep_factor-A_C"/>
</dbReference>
<evidence type="ECO:0000313" key="7">
    <source>
        <dbReference type="EMBL" id="GLJ57980.1"/>
    </source>
</evidence>
<accession>A0AAD3NM02</accession>
<dbReference type="CDD" id="cd04476">
    <property type="entry name" value="RPA1_DBD_C"/>
    <property type="match status" value="1"/>
</dbReference>
<dbReference type="Pfam" id="PF08646">
    <property type="entry name" value="Rep_fac-A_C"/>
    <property type="match status" value="1"/>
</dbReference>
<dbReference type="EMBL" id="BSEH01000227">
    <property type="protein sequence ID" value="GLJ57980.1"/>
    <property type="molecule type" value="Genomic_DNA"/>
</dbReference>
<dbReference type="GO" id="GO:0003677">
    <property type="term" value="F:DNA binding"/>
    <property type="evidence" value="ECO:0007669"/>
    <property type="project" value="UniProtKB-KW"/>
</dbReference>
<keyword evidence="4" id="KW-0862">Zinc</keyword>
<dbReference type="AlphaFoldDB" id="A0AAD3NM02"/>
<comment type="caution">
    <text evidence="7">The sequence shown here is derived from an EMBL/GenBank/DDBJ whole genome shotgun (WGS) entry which is preliminary data.</text>
</comment>
<evidence type="ECO:0000256" key="5">
    <source>
        <dbReference type="ARBA" id="ARBA00023125"/>
    </source>
</evidence>
<feature type="domain" description="Replication factor A C-terminal" evidence="6">
    <location>
        <begin position="14"/>
        <end position="161"/>
    </location>
</feature>
<protein>
    <recommendedName>
        <fullName evidence="6">Replication factor A C-terminal domain-containing protein</fullName>
    </recommendedName>
</protein>
<evidence type="ECO:0000259" key="6">
    <source>
        <dbReference type="Pfam" id="PF08646"/>
    </source>
</evidence>
<organism evidence="7 8">
    <name type="scientific">Cryptomeria japonica</name>
    <name type="common">Japanese cedar</name>
    <name type="synonym">Cupressus japonica</name>
    <dbReference type="NCBI Taxonomy" id="3369"/>
    <lineage>
        <taxon>Eukaryota</taxon>
        <taxon>Viridiplantae</taxon>
        <taxon>Streptophyta</taxon>
        <taxon>Embryophyta</taxon>
        <taxon>Tracheophyta</taxon>
        <taxon>Spermatophyta</taxon>
        <taxon>Pinopsida</taxon>
        <taxon>Pinidae</taxon>
        <taxon>Conifers II</taxon>
        <taxon>Cupressales</taxon>
        <taxon>Cupressaceae</taxon>
        <taxon>Cryptomeria</taxon>
    </lineage>
</organism>
<proteinExistence type="inferred from homology"/>
<evidence type="ECO:0000256" key="1">
    <source>
        <dbReference type="ARBA" id="ARBA00005690"/>
    </source>
</evidence>
<dbReference type="GO" id="GO:0008270">
    <property type="term" value="F:zinc ion binding"/>
    <property type="evidence" value="ECO:0007669"/>
    <property type="project" value="UniProtKB-KW"/>
</dbReference>
<evidence type="ECO:0000256" key="3">
    <source>
        <dbReference type="ARBA" id="ARBA00022771"/>
    </source>
</evidence>
<name>A0AAD3NM02_CRYJA</name>
<dbReference type="SUPFAM" id="SSF50249">
    <property type="entry name" value="Nucleic acid-binding proteins"/>
    <property type="match status" value="1"/>
</dbReference>
<evidence type="ECO:0000256" key="4">
    <source>
        <dbReference type="ARBA" id="ARBA00022833"/>
    </source>
</evidence>